<accession>A0A9W5W764</accession>
<protein>
    <recommendedName>
        <fullName evidence="4">Arsenate reductase</fullName>
    </recommendedName>
</protein>
<dbReference type="Pfam" id="PF03960">
    <property type="entry name" value="ArsC"/>
    <property type="match status" value="1"/>
</dbReference>
<evidence type="ECO:0000313" key="3">
    <source>
        <dbReference type="Proteomes" id="UP000053750"/>
    </source>
</evidence>
<dbReference type="EMBL" id="JFHU01000116">
    <property type="protein sequence ID" value="EXX88773.1"/>
    <property type="molecule type" value="Genomic_DNA"/>
</dbReference>
<dbReference type="Proteomes" id="UP000053750">
    <property type="component" value="Unassembled WGS sequence"/>
</dbReference>
<dbReference type="OrthoDB" id="9794155at2"/>
<comment type="caution">
    <text evidence="2">The sequence shown here is derived from an EMBL/GenBank/DDBJ whole genome shotgun (WGS) entry which is preliminary data.</text>
</comment>
<sequence length="121" mass="13983">MSDRKLKVYHYAKCGTCRTAIKKLQAMDRELELQDLFEQPASEAEIREWLRLSGLELKKFFNTSGEVYKEQNLKDKLPGMNEEERIATLAANGRLVKRPIVTDGKSLTVGYKEAEFERVWG</sequence>
<gene>
    <name evidence="2" type="ORF">BG53_01305</name>
</gene>
<dbReference type="RefSeq" id="WP_036582151.1">
    <property type="nucleotide sequence ID" value="NZ_KK082178.1"/>
</dbReference>
<dbReference type="InterPro" id="IPR036249">
    <property type="entry name" value="Thioredoxin-like_sf"/>
</dbReference>
<evidence type="ECO:0000256" key="1">
    <source>
        <dbReference type="PROSITE-ProRule" id="PRU01282"/>
    </source>
</evidence>
<dbReference type="PROSITE" id="PS51353">
    <property type="entry name" value="ARSC"/>
    <property type="match status" value="1"/>
</dbReference>
<dbReference type="NCBIfam" id="TIGR01617">
    <property type="entry name" value="arsC_related"/>
    <property type="match status" value="1"/>
</dbReference>
<dbReference type="Gene3D" id="3.40.30.10">
    <property type="entry name" value="Glutaredoxin"/>
    <property type="match status" value="1"/>
</dbReference>
<evidence type="ECO:0008006" key="4">
    <source>
        <dbReference type="Google" id="ProtNLM"/>
    </source>
</evidence>
<dbReference type="InterPro" id="IPR006504">
    <property type="entry name" value="Tscrpt_reg_Spx/MgsR"/>
</dbReference>
<organism evidence="2 3">
    <name type="scientific">Paenibacillus darwinianus</name>
    <dbReference type="NCBI Taxonomy" id="1380763"/>
    <lineage>
        <taxon>Bacteria</taxon>
        <taxon>Bacillati</taxon>
        <taxon>Bacillota</taxon>
        <taxon>Bacilli</taxon>
        <taxon>Bacillales</taxon>
        <taxon>Paenibacillaceae</taxon>
        <taxon>Paenibacillus</taxon>
    </lineage>
</organism>
<dbReference type="PANTHER" id="PTHR30041">
    <property type="entry name" value="ARSENATE REDUCTASE"/>
    <property type="match status" value="1"/>
</dbReference>
<comment type="similarity">
    <text evidence="1">Belongs to the ArsC family.</text>
</comment>
<keyword evidence="3" id="KW-1185">Reference proteome</keyword>
<proteinExistence type="inferred from homology"/>
<dbReference type="SUPFAM" id="SSF52833">
    <property type="entry name" value="Thioredoxin-like"/>
    <property type="match status" value="1"/>
</dbReference>
<dbReference type="InterPro" id="IPR006660">
    <property type="entry name" value="Arsenate_reductase-like"/>
</dbReference>
<dbReference type="AlphaFoldDB" id="A0A9W5W764"/>
<dbReference type="PANTHER" id="PTHR30041:SF8">
    <property type="entry name" value="PROTEIN YFFB"/>
    <property type="match status" value="1"/>
</dbReference>
<reference evidence="2 3" key="1">
    <citation type="submission" date="2014-02" db="EMBL/GenBank/DDBJ databases">
        <title>Genome sequence of Paenibacillus darwinianus reveals adaptive mechanisms for survival in Antarctic soils.</title>
        <authorList>
            <person name="Dsouza M."/>
            <person name="Taylor M.W."/>
            <person name="Turner S.J."/>
            <person name="Aislabie J."/>
        </authorList>
    </citation>
    <scope>NUCLEOTIDE SEQUENCE [LARGE SCALE GENOMIC DNA]</scope>
    <source>
        <strain evidence="2 3">CE1</strain>
    </source>
</reference>
<name>A0A9W5W764_9BACL</name>
<evidence type="ECO:0000313" key="2">
    <source>
        <dbReference type="EMBL" id="EXX88773.1"/>
    </source>
</evidence>